<feature type="compositionally biased region" description="Polar residues" evidence="1">
    <location>
        <begin position="9"/>
        <end position="36"/>
    </location>
</feature>
<evidence type="ECO:0000313" key="2">
    <source>
        <dbReference type="EMBL" id="KAE8710398.1"/>
    </source>
</evidence>
<feature type="compositionally biased region" description="Basic and acidic residues" evidence="1">
    <location>
        <begin position="304"/>
        <end position="316"/>
    </location>
</feature>
<name>A0A6A3B3F9_HIBSY</name>
<dbReference type="PANTHER" id="PTHR15725:SF0">
    <property type="entry name" value="ZINC FINGER CCCH DOMAIN-CONTAINING PROTEIN 32-LIKE"/>
    <property type="match status" value="1"/>
</dbReference>
<feature type="compositionally biased region" description="Acidic residues" evidence="1">
    <location>
        <begin position="93"/>
        <end position="109"/>
    </location>
</feature>
<proteinExistence type="predicted"/>
<feature type="region of interest" description="Disordered" evidence="1">
    <location>
        <begin position="301"/>
        <end position="332"/>
    </location>
</feature>
<feature type="region of interest" description="Disordered" evidence="1">
    <location>
        <begin position="83"/>
        <end position="145"/>
    </location>
</feature>
<gene>
    <name evidence="2" type="ORF">F3Y22_tig00110321pilonHSYRG00106</name>
</gene>
<organism evidence="2 3">
    <name type="scientific">Hibiscus syriacus</name>
    <name type="common">Rose of Sharon</name>
    <dbReference type="NCBI Taxonomy" id="106335"/>
    <lineage>
        <taxon>Eukaryota</taxon>
        <taxon>Viridiplantae</taxon>
        <taxon>Streptophyta</taxon>
        <taxon>Embryophyta</taxon>
        <taxon>Tracheophyta</taxon>
        <taxon>Spermatophyta</taxon>
        <taxon>Magnoliopsida</taxon>
        <taxon>eudicotyledons</taxon>
        <taxon>Gunneridae</taxon>
        <taxon>Pentapetalae</taxon>
        <taxon>rosids</taxon>
        <taxon>malvids</taxon>
        <taxon>Malvales</taxon>
        <taxon>Malvaceae</taxon>
        <taxon>Malvoideae</taxon>
        <taxon>Hibiscus</taxon>
    </lineage>
</organism>
<accession>A0A6A3B3F9</accession>
<dbReference type="EMBL" id="VEPZ02000929">
    <property type="protein sequence ID" value="KAE8710398.1"/>
    <property type="molecule type" value="Genomic_DNA"/>
</dbReference>
<protein>
    <submittedName>
        <fullName evidence="2">Uncharacterized protein</fullName>
    </submittedName>
</protein>
<dbReference type="InterPro" id="IPR036882">
    <property type="entry name" value="Alba-like_dom_sf"/>
</dbReference>
<keyword evidence="3" id="KW-1185">Reference proteome</keyword>
<dbReference type="GO" id="GO:0003729">
    <property type="term" value="F:mRNA binding"/>
    <property type="evidence" value="ECO:0007669"/>
    <property type="project" value="TreeGrafter"/>
</dbReference>
<dbReference type="AlphaFoldDB" id="A0A6A3B3F9"/>
<feature type="region of interest" description="Disordered" evidence="1">
    <location>
        <begin position="1"/>
        <end position="39"/>
    </location>
</feature>
<dbReference type="Proteomes" id="UP000436088">
    <property type="component" value="Unassembled WGS sequence"/>
</dbReference>
<sequence>MEYEGEAAQTDTAPKSKTGAQLKTDSKTAPNSSKDNGVQLEVDVQQSVAMIKKRISPKTSVFGLGQVDFVRSQSLLLQEGITQIRSPTRTDESSEEQLDDDIEREEPEERWESSPGFDVLVDNKSDDLDYENDSEYPLDPEGEQRGYFSYDSEDSIQHDTRYPDVEFPYDQDAYDVYEGSDNEYIFDNVRNPSDQPRDRRLGSIFSQERRRLLPVQLSIDVDLRDYLSERRVVEGNPLKCLSRPEYPHLINRSLERLQRHSMGWKSSGKLASTVGKHSIKLTEAKRKSKDASTAFTGPKTLAQIREEKRKTEENGGKPRHSIGTASADFQDPKPLSEILKGKERLAKSQTYMTMKCRSLSISPRKEDNPEIGKSFSAAEVSKMEEITQGVNNINLANDSHKKNRIQVSNTKKPLFFYVNLANVSLTSLFASPSPLFSLPPGSELSASSVGFFVGNLGVFSAVHGTGREKSRVLQGESTEITGPGSCRAACGGPARLHAGYLGVFLTNKSNNAWMSYECVYKRLLGLRQCESLGLRQFTITEAVRA</sequence>
<evidence type="ECO:0000256" key="1">
    <source>
        <dbReference type="SAM" id="MobiDB-lite"/>
    </source>
</evidence>
<dbReference type="Gene3D" id="3.30.110.20">
    <property type="entry name" value="Alba-like domain"/>
    <property type="match status" value="1"/>
</dbReference>
<dbReference type="PANTHER" id="PTHR15725">
    <property type="entry name" value="ZN-FINGER, C-X8-C-X5-C-X3-H TYPE-CONTAINING"/>
    <property type="match status" value="1"/>
</dbReference>
<comment type="caution">
    <text evidence="2">The sequence shown here is derived from an EMBL/GenBank/DDBJ whole genome shotgun (WGS) entry which is preliminary data.</text>
</comment>
<reference evidence="2" key="1">
    <citation type="submission" date="2019-09" db="EMBL/GenBank/DDBJ databases">
        <title>Draft genome information of white flower Hibiscus syriacus.</title>
        <authorList>
            <person name="Kim Y.-M."/>
        </authorList>
    </citation>
    <scope>NUCLEOTIDE SEQUENCE [LARGE SCALE GENOMIC DNA]</scope>
    <source>
        <strain evidence="2">YM2019G1</strain>
    </source>
</reference>
<feature type="compositionally biased region" description="Acidic residues" evidence="1">
    <location>
        <begin position="128"/>
        <end position="141"/>
    </location>
</feature>
<evidence type="ECO:0000313" key="3">
    <source>
        <dbReference type="Proteomes" id="UP000436088"/>
    </source>
</evidence>